<dbReference type="PANTHER" id="PTHR43133:SF51">
    <property type="entry name" value="RNA POLYMERASE SIGMA FACTOR"/>
    <property type="match status" value="1"/>
</dbReference>
<gene>
    <name evidence="6" type="ORF">OIE14_27300</name>
</gene>
<feature type="region of interest" description="Disordered" evidence="4">
    <location>
        <begin position="1"/>
        <end position="22"/>
    </location>
</feature>
<keyword evidence="1" id="KW-0805">Transcription regulation</keyword>
<accession>A0ABZ1EDU2</accession>
<dbReference type="InterPro" id="IPR007627">
    <property type="entry name" value="RNA_pol_sigma70_r2"/>
</dbReference>
<sequence length="115" mass="12292">MSSWSPGTPHPHTGRRCCSGAGSDAEDVVQEAFVKGHRTLSRYRGESSFRSWLMAIVANETRNLHRSRGRRDGLAAAGRRGSPHGGAGGTVPPWGLGVTRRRSPVGWSCPGGRPC</sequence>
<dbReference type="SUPFAM" id="SSF88946">
    <property type="entry name" value="Sigma2 domain of RNA polymerase sigma factors"/>
    <property type="match status" value="1"/>
</dbReference>
<dbReference type="EMBL" id="CP109071">
    <property type="protein sequence ID" value="WSA31788.1"/>
    <property type="molecule type" value="Genomic_DNA"/>
</dbReference>
<proteinExistence type="predicted"/>
<dbReference type="RefSeq" id="WP_245715907.1">
    <property type="nucleotide sequence ID" value="NZ_CP109071.1"/>
</dbReference>
<evidence type="ECO:0000256" key="2">
    <source>
        <dbReference type="ARBA" id="ARBA00023082"/>
    </source>
</evidence>
<evidence type="ECO:0000256" key="3">
    <source>
        <dbReference type="ARBA" id="ARBA00023163"/>
    </source>
</evidence>
<dbReference type="InterPro" id="IPR039425">
    <property type="entry name" value="RNA_pol_sigma-70-like"/>
</dbReference>
<keyword evidence="7" id="KW-1185">Reference proteome</keyword>
<evidence type="ECO:0000313" key="7">
    <source>
        <dbReference type="Proteomes" id="UP001334804"/>
    </source>
</evidence>
<dbReference type="PANTHER" id="PTHR43133">
    <property type="entry name" value="RNA POLYMERASE ECF-TYPE SIGMA FACTO"/>
    <property type="match status" value="1"/>
</dbReference>
<evidence type="ECO:0000313" key="6">
    <source>
        <dbReference type="EMBL" id="WSA31788.1"/>
    </source>
</evidence>
<protein>
    <submittedName>
        <fullName evidence="6">RNA polymerase sigma factor</fullName>
    </submittedName>
</protein>
<evidence type="ECO:0000256" key="4">
    <source>
        <dbReference type="SAM" id="MobiDB-lite"/>
    </source>
</evidence>
<dbReference type="Gene3D" id="1.10.1740.10">
    <property type="match status" value="1"/>
</dbReference>
<keyword evidence="2" id="KW-0731">Sigma factor</keyword>
<evidence type="ECO:0000256" key="1">
    <source>
        <dbReference type="ARBA" id="ARBA00023015"/>
    </source>
</evidence>
<feature type="region of interest" description="Disordered" evidence="4">
    <location>
        <begin position="64"/>
        <end position="115"/>
    </location>
</feature>
<organism evidence="6 7">
    <name type="scientific">Micromonospora peucetia</name>
    <dbReference type="NCBI Taxonomy" id="47871"/>
    <lineage>
        <taxon>Bacteria</taxon>
        <taxon>Bacillati</taxon>
        <taxon>Actinomycetota</taxon>
        <taxon>Actinomycetes</taxon>
        <taxon>Micromonosporales</taxon>
        <taxon>Micromonosporaceae</taxon>
        <taxon>Micromonospora</taxon>
    </lineage>
</organism>
<reference evidence="6 7" key="1">
    <citation type="submission" date="2022-10" db="EMBL/GenBank/DDBJ databases">
        <title>The complete genomes of actinobacterial strains from the NBC collection.</title>
        <authorList>
            <person name="Joergensen T.S."/>
            <person name="Alvarez Arevalo M."/>
            <person name="Sterndorff E.B."/>
            <person name="Faurdal D."/>
            <person name="Vuksanovic O."/>
            <person name="Mourched A.-S."/>
            <person name="Charusanti P."/>
            <person name="Shaw S."/>
            <person name="Blin K."/>
            <person name="Weber T."/>
        </authorList>
    </citation>
    <scope>NUCLEOTIDE SEQUENCE [LARGE SCALE GENOMIC DNA]</scope>
    <source>
        <strain evidence="6 7">NBC 01809</strain>
    </source>
</reference>
<name>A0ABZ1EDU2_9ACTN</name>
<dbReference type="Proteomes" id="UP001334804">
    <property type="component" value="Chromosome"/>
</dbReference>
<evidence type="ECO:0000259" key="5">
    <source>
        <dbReference type="Pfam" id="PF04542"/>
    </source>
</evidence>
<dbReference type="InterPro" id="IPR013325">
    <property type="entry name" value="RNA_pol_sigma_r2"/>
</dbReference>
<feature type="domain" description="RNA polymerase sigma-70 region 2" evidence="5">
    <location>
        <begin position="19"/>
        <end position="71"/>
    </location>
</feature>
<dbReference type="Pfam" id="PF04542">
    <property type="entry name" value="Sigma70_r2"/>
    <property type="match status" value="1"/>
</dbReference>
<keyword evidence="3" id="KW-0804">Transcription</keyword>